<dbReference type="Gene3D" id="2.60.40.1180">
    <property type="entry name" value="Golgi alpha-mannosidase II"/>
    <property type="match status" value="1"/>
</dbReference>
<evidence type="ECO:0000313" key="12">
    <source>
        <dbReference type="Proteomes" id="UP000679779"/>
    </source>
</evidence>
<dbReference type="InterPro" id="IPR031705">
    <property type="entry name" value="Glyco_hydro_36_C"/>
</dbReference>
<dbReference type="InterPro" id="IPR002252">
    <property type="entry name" value="Glyco_hydro_36"/>
</dbReference>
<dbReference type="PANTHER" id="PTHR43053">
    <property type="entry name" value="GLYCOSIDASE FAMILY 31"/>
    <property type="match status" value="1"/>
</dbReference>
<dbReference type="PROSITE" id="PS00512">
    <property type="entry name" value="ALPHA_GALACTOSIDASE"/>
    <property type="match status" value="1"/>
</dbReference>
<feature type="binding site" evidence="8">
    <location>
        <position position="173"/>
    </location>
    <ligand>
        <name>substrate</name>
    </ligand>
</feature>
<dbReference type="InterPro" id="IPR050985">
    <property type="entry name" value="Alpha-glycosidase_related"/>
</dbReference>
<dbReference type="Gene3D" id="2.70.98.60">
    <property type="entry name" value="alpha-galactosidase from lactobacil brevis"/>
    <property type="match status" value="1"/>
</dbReference>
<dbReference type="Proteomes" id="UP000679779">
    <property type="component" value="Unassembled WGS sequence"/>
</dbReference>
<feature type="binding site" evidence="8">
    <location>
        <begin position="338"/>
        <end position="339"/>
    </location>
    <ligand>
        <name>substrate</name>
    </ligand>
</feature>
<sequence>MPIISIPERKTWVLRTHHADYAIGVDESGALQHLYWGERLSLPDDYPGGDCRQAWIWESEDGNSREETMPWGKRNFTEPGLKVEFADRTRDLVLHFAGAHIENDTLRIELLDVLKSLQVTVNYRLYDEFDLIERSLEVKNTGEGAVHIEQVMSAIWHLPVYPSYRLTYLTGHWGAETQLRREMLQEGKKVIEARRGITGHNNNPFFAVDFGETTEECGLVYFGGLAFSGHWKIVAERTPYQTLQIAAGIHDFDFRWLLEAGETFVSPVCVGGFTARGFGDASRKLHNYQQKHVLRNGGQLRKILYNSWEATYFDVNEENQKRLAEKAARLGVERFVVDDGWFGKRNGDKAGLGDWYVNRTKFPNGLKPLIDYVTTLGMDFGIWVEPEMVNPDSELYRKHPDWVYHFPDRPRSEGRNQLVLNLARDDVQAFVYHAVDELLSAHSISFIKWDMNRYFSEPGWPGAEAGREREIWVRHVNALYDIWRRLQEKHPQVQFESCAGGGGRVDMGIMRFADQFWTSDNTDALDRLRIQWGYSHAYNSKSMVCWVTETVNYMNGRRIPLKFRFHSAMMGTLGIGMNLNHLTPQEMEEAAGYIAQYKQIRPVVQEGLCYRLSPPEQSDLTSMQYIGRDGQEAVVFVFRHAQQFGHPALPVRPRGLDPLTWYCNEETGEVHSGQGWMSRGIQLELKGDYDSAIIRLIQVEGEDKGV</sequence>
<keyword evidence="12" id="KW-1185">Reference proteome</keyword>
<keyword evidence="5 6" id="KW-0326">Glycosidase</keyword>
<dbReference type="EC" id="3.2.1.22" evidence="3 6"/>
<dbReference type="InterPro" id="IPR000111">
    <property type="entry name" value="Glyco_hydro_27/36_CS"/>
</dbReference>
<evidence type="ECO:0000256" key="6">
    <source>
        <dbReference type="PIRNR" id="PIRNR005536"/>
    </source>
</evidence>
<comment type="caution">
    <text evidence="11">The sequence shown here is derived from an EMBL/GenBank/DDBJ whole genome shotgun (WGS) entry which is preliminary data.</text>
</comment>
<evidence type="ECO:0000256" key="8">
    <source>
        <dbReference type="PIRSR" id="PIRSR005536-2"/>
    </source>
</evidence>
<dbReference type="Pfam" id="PF02065">
    <property type="entry name" value="Melibiase"/>
    <property type="match status" value="1"/>
</dbReference>
<evidence type="ECO:0000259" key="10">
    <source>
        <dbReference type="Pfam" id="PF16875"/>
    </source>
</evidence>
<proteinExistence type="inferred from homology"/>
<dbReference type="PRINTS" id="PR00743">
    <property type="entry name" value="GLHYDRLASE36"/>
</dbReference>
<dbReference type="RefSeq" id="WP_160037779.1">
    <property type="nucleotide sequence ID" value="NZ_BORQ01000001.1"/>
</dbReference>
<evidence type="ECO:0000256" key="1">
    <source>
        <dbReference type="ARBA" id="ARBA00001255"/>
    </source>
</evidence>
<dbReference type="FunFam" id="3.20.20.70:FF:000118">
    <property type="entry name" value="Alpha-galactosidase"/>
    <property type="match status" value="1"/>
</dbReference>
<comment type="similarity">
    <text evidence="2">Belongs to the glycosyl hydrolase 36 family.</text>
</comment>
<dbReference type="GO" id="GO:0004557">
    <property type="term" value="F:alpha-galactosidase activity"/>
    <property type="evidence" value="ECO:0007669"/>
    <property type="project" value="UniProtKB-UniRule"/>
</dbReference>
<evidence type="ECO:0000256" key="4">
    <source>
        <dbReference type="ARBA" id="ARBA00022801"/>
    </source>
</evidence>
<evidence type="ECO:0000256" key="3">
    <source>
        <dbReference type="ARBA" id="ARBA00012755"/>
    </source>
</evidence>
<dbReference type="PANTHER" id="PTHR43053:SF3">
    <property type="entry name" value="ALPHA-GALACTOSIDASE C-RELATED"/>
    <property type="match status" value="1"/>
</dbReference>
<evidence type="ECO:0000259" key="9">
    <source>
        <dbReference type="Pfam" id="PF16874"/>
    </source>
</evidence>
<dbReference type="CDD" id="cd14791">
    <property type="entry name" value="GH36"/>
    <property type="match status" value="1"/>
</dbReference>
<feature type="domain" description="Glycosyl hydrolase family 36 C-terminal" evidence="9">
    <location>
        <begin position="621"/>
        <end position="696"/>
    </location>
</feature>
<feature type="active site" description="Nucleophile" evidence="7">
    <location>
        <position position="450"/>
    </location>
</feature>
<evidence type="ECO:0000256" key="5">
    <source>
        <dbReference type="ARBA" id="ARBA00023295"/>
    </source>
</evidence>
<dbReference type="GO" id="GO:0016052">
    <property type="term" value="P:carbohydrate catabolic process"/>
    <property type="evidence" value="ECO:0007669"/>
    <property type="project" value="InterPro"/>
</dbReference>
<dbReference type="PIRSF" id="PIRSF005536">
    <property type="entry name" value="Agal"/>
    <property type="match status" value="1"/>
</dbReference>
<dbReference type="Pfam" id="PF16875">
    <property type="entry name" value="Glyco_hydro_36N"/>
    <property type="match status" value="1"/>
</dbReference>
<dbReference type="InterPro" id="IPR031704">
    <property type="entry name" value="Glyco_hydro_36_N"/>
</dbReference>
<dbReference type="SUPFAM" id="SSF51445">
    <property type="entry name" value="(Trans)glycosidases"/>
    <property type="match status" value="1"/>
</dbReference>
<gene>
    <name evidence="11" type="primary">galA_1</name>
    <name evidence="11" type="ORF">J2TS6_07380</name>
</gene>
<evidence type="ECO:0000256" key="2">
    <source>
        <dbReference type="ARBA" id="ARBA00006202"/>
    </source>
</evidence>
<comment type="catalytic activity">
    <reaction evidence="1 6">
        <text>Hydrolysis of terminal, non-reducing alpha-D-galactose residues in alpha-D-galactosides, including galactose oligosaccharides, galactomannans and galactolipids.</text>
        <dbReference type="EC" id="3.2.1.22"/>
    </reaction>
</comment>
<evidence type="ECO:0000256" key="7">
    <source>
        <dbReference type="PIRSR" id="PIRSR005536-1"/>
    </source>
</evidence>
<dbReference type="EMBL" id="BORQ01000001">
    <property type="protein sequence ID" value="GIO29597.1"/>
    <property type="molecule type" value="Genomic_DNA"/>
</dbReference>
<name>A0A919XBI5_9BACL</name>
<dbReference type="AlphaFoldDB" id="A0A919XBI5"/>
<feature type="active site" description="Proton donor" evidence="7">
    <location>
        <position position="520"/>
    </location>
</feature>
<keyword evidence="4 6" id="KW-0378">Hydrolase</keyword>
<dbReference type="Gene3D" id="3.20.20.70">
    <property type="entry name" value="Aldolase class I"/>
    <property type="match status" value="1"/>
</dbReference>
<accession>A0A919XBI5</accession>
<dbReference type="Pfam" id="PF16874">
    <property type="entry name" value="Glyco_hydro_36C"/>
    <property type="match status" value="1"/>
</dbReference>
<organism evidence="11 12">
    <name type="scientific">Paenibacillus albilobatus</name>
    <dbReference type="NCBI Taxonomy" id="2716884"/>
    <lineage>
        <taxon>Bacteria</taxon>
        <taxon>Bacillati</taxon>
        <taxon>Bacillota</taxon>
        <taxon>Bacilli</taxon>
        <taxon>Bacillales</taxon>
        <taxon>Paenibacillaceae</taxon>
        <taxon>Paenibacillus</taxon>
    </lineage>
</organism>
<dbReference type="InterPro" id="IPR013780">
    <property type="entry name" value="Glyco_hydro_b"/>
</dbReference>
<evidence type="ECO:0000313" key="11">
    <source>
        <dbReference type="EMBL" id="GIO29597.1"/>
    </source>
</evidence>
<feature type="binding site" evidence="8">
    <location>
        <begin position="448"/>
        <end position="452"/>
    </location>
    <ligand>
        <name>substrate</name>
    </ligand>
</feature>
<dbReference type="InterPro" id="IPR038417">
    <property type="entry name" value="Alpga-gal_N_sf"/>
</dbReference>
<feature type="binding site" evidence="8">
    <location>
        <position position="520"/>
    </location>
    <ligand>
        <name>substrate</name>
    </ligand>
</feature>
<dbReference type="InterPro" id="IPR017853">
    <property type="entry name" value="GH"/>
</dbReference>
<dbReference type="InterPro" id="IPR013785">
    <property type="entry name" value="Aldolase_TIM"/>
</dbReference>
<feature type="binding site" evidence="8">
    <location>
        <position position="498"/>
    </location>
    <ligand>
        <name>substrate</name>
    </ligand>
</feature>
<reference evidence="11" key="1">
    <citation type="submission" date="2021-03" db="EMBL/GenBank/DDBJ databases">
        <title>Antimicrobial resistance genes in bacteria isolated from Japanese honey, and their potential for conferring macrolide and lincosamide resistance in the American foulbrood pathogen Paenibacillus larvae.</title>
        <authorList>
            <person name="Okamoto M."/>
            <person name="Kumagai M."/>
            <person name="Kanamori H."/>
            <person name="Takamatsu D."/>
        </authorList>
    </citation>
    <scope>NUCLEOTIDE SEQUENCE</scope>
    <source>
        <strain evidence="11">J2TS6</strain>
    </source>
</reference>
<feature type="domain" description="Glycosyl hydrolase family 36 N-terminal" evidence="10">
    <location>
        <begin position="29"/>
        <end position="259"/>
    </location>
</feature>
<protein>
    <recommendedName>
        <fullName evidence="3 6">Alpha-galactosidase</fullName>
        <ecNumber evidence="3 6">3.2.1.22</ecNumber>
    </recommendedName>
</protein>
<feature type="binding site" evidence="8">
    <location>
        <position position="415"/>
    </location>
    <ligand>
        <name>substrate</name>
    </ligand>
</feature>